<dbReference type="EMBL" id="OZ075145">
    <property type="protein sequence ID" value="CAL5047693.1"/>
    <property type="molecule type" value="Genomic_DNA"/>
</dbReference>
<evidence type="ECO:0000313" key="2">
    <source>
        <dbReference type="EMBL" id="CAL5047693.1"/>
    </source>
</evidence>
<evidence type="ECO:0000256" key="1">
    <source>
        <dbReference type="SAM" id="Phobius"/>
    </source>
</evidence>
<keyword evidence="1" id="KW-1133">Transmembrane helix</keyword>
<sequence length="224" mass="24591">MEAQPGSASFHIDVAGFNEAMAANKRKSDRQHLIVSILRDFCIIVFGILLPIYFLLYDMPPEFSVQLPAIKGALDMPPPPAMAPGGPASISPAFNVTLHASNRRATRRCYHNGEALVSYAGFTLATGRVLGFCVPGKGDREIRFPASADGVVLQEHVLDRMGQERRVGAVQLDVEVRLFRRDDGSDRPSWIWCGLRMDATTQPANVAPCTVMGLQNWFSTNLYG</sequence>
<reference evidence="2" key="1">
    <citation type="submission" date="2024-10" db="EMBL/GenBank/DDBJ databases">
        <authorList>
            <person name="Ryan C."/>
        </authorList>
    </citation>
    <scope>NUCLEOTIDE SEQUENCE [LARGE SCALE GENOMIC DNA]</scope>
</reference>
<keyword evidence="1" id="KW-0812">Transmembrane</keyword>
<gene>
    <name evidence="2" type="ORF">URODEC1_LOCUS90057</name>
</gene>
<keyword evidence="3" id="KW-1185">Reference proteome</keyword>
<evidence type="ECO:0000313" key="3">
    <source>
        <dbReference type="Proteomes" id="UP001497457"/>
    </source>
</evidence>
<proteinExistence type="predicted"/>
<accession>A0ABC9DXF7</accession>
<feature type="transmembrane region" description="Helical" evidence="1">
    <location>
        <begin position="33"/>
        <end position="56"/>
    </location>
</feature>
<keyword evidence="1" id="KW-0472">Membrane</keyword>
<dbReference type="AlphaFoldDB" id="A0ABC9DXF7"/>
<organism evidence="2 3">
    <name type="scientific">Urochloa decumbens</name>
    <dbReference type="NCBI Taxonomy" id="240449"/>
    <lineage>
        <taxon>Eukaryota</taxon>
        <taxon>Viridiplantae</taxon>
        <taxon>Streptophyta</taxon>
        <taxon>Embryophyta</taxon>
        <taxon>Tracheophyta</taxon>
        <taxon>Spermatophyta</taxon>
        <taxon>Magnoliopsida</taxon>
        <taxon>Liliopsida</taxon>
        <taxon>Poales</taxon>
        <taxon>Poaceae</taxon>
        <taxon>PACMAD clade</taxon>
        <taxon>Panicoideae</taxon>
        <taxon>Panicodae</taxon>
        <taxon>Paniceae</taxon>
        <taxon>Melinidinae</taxon>
        <taxon>Urochloa</taxon>
    </lineage>
</organism>
<dbReference type="PANTHER" id="PTHR33994:SF36">
    <property type="entry name" value="LATE EMBRYOGENESIS ABUNDANT PROTEIN LEA-2 SUBGROUP DOMAIN-CONTAINING PROTEIN"/>
    <property type="match status" value="1"/>
</dbReference>
<name>A0ABC9DXF7_9POAL</name>
<dbReference type="PANTHER" id="PTHR33994">
    <property type="entry name" value="OS04G0515000 PROTEIN"/>
    <property type="match status" value="1"/>
</dbReference>
<protein>
    <submittedName>
        <fullName evidence="2">Uncharacterized protein</fullName>
    </submittedName>
</protein>
<dbReference type="Proteomes" id="UP001497457">
    <property type="component" value="Chromosome 35b"/>
</dbReference>